<dbReference type="Pfam" id="PF12584">
    <property type="entry name" value="TRAPPC10"/>
    <property type="match status" value="1"/>
</dbReference>
<evidence type="ECO:0000256" key="3">
    <source>
        <dbReference type="ARBA" id="ARBA00023034"/>
    </source>
</evidence>
<reference evidence="8" key="1">
    <citation type="journal article" date="2020" name="Stud. Mycol.">
        <title>101 Dothideomycetes genomes: a test case for predicting lifestyles and emergence of pathogens.</title>
        <authorList>
            <person name="Haridas S."/>
            <person name="Albert R."/>
            <person name="Binder M."/>
            <person name="Bloem J."/>
            <person name="Labutti K."/>
            <person name="Salamov A."/>
            <person name="Andreopoulos B."/>
            <person name="Baker S."/>
            <person name="Barry K."/>
            <person name="Bills G."/>
            <person name="Bluhm B."/>
            <person name="Cannon C."/>
            <person name="Castanera R."/>
            <person name="Culley D."/>
            <person name="Daum C."/>
            <person name="Ezra D."/>
            <person name="Gonzalez J."/>
            <person name="Henrissat B."/>
            <person name="Kuo A."/>
            <person name="Liang C."/>
            <person name="Lipzen A."/>
            <person name="Lutzoni F."/>
            <person name="Magnuson J."/>
            <person name="Mondo S."/>
            <person name="Nolan M."/>
            <person name="Ohm R."/>
            <person name="Pangilinan J."/>
            <person name="Park H.-J."/>
            <person name="Ramirez L."/>
            <person name="Alfaro M."/>
            <person name="Sun H."/>
            <person name="Tritt A."/>
            <person name="Yoshinaga Y."/>
            <person name="Zwiers L.-H."/>
            <person name="Turgeon B."/>
            <person name="Goodwin S."/>
            <person name="Spatafora J."/>
            <person name="Crous P."/>
            <person name="Grigoriev I."/>
        </authorList>
    </citation>
    <scope>NUCLEOTIDE SEQUENCE</scope>
    <source>
        <strain evidence="8">CBS 121410</strain>
    </source>
</reference>
<feature type="domain" description="TRAPPC10/Trs130 C-terminal" evidence="5">
    <location>
        <begin position="1345"/>
        <end position="1492"/>
    </location>
</feature>
<feature type="region of interest" description="Disordered" evidence="4">
    <location>
        <begin position="548"/>
        <end position="578"/>
    </location>
</feature>
<name>A0A9P4HQE0_9PEZI</name>
<sequence>VEYHDPSGVFPLIQSQLIPRLPLRNLHWKSPTRPLRSIDSLHIDLVPSQESPEDWLKSPQPSRPGSVVNEAGNRDPSTSAASTSAAEAPVAPEPVRPPAKERRHQIPGLRQTPYLKVFLLRCDDSDSYKSSQRKLLREWVRAHTPPSQSSSTSASTQENHDAFEWLIVHVVLPDTPAAKQPRWSSSSGEKSSSTTRWPGRGSTTLFEKIRADFNVPGKAAADRVAQVRLQKTDIPPGLQPANPGGSPTPDSEGPHEINLAWNDAITKFKTLILMSFDLRVGQYEEDIREKDLQRTLPGWNFCTFFVLKEGLARGFESVGLVEDALVGYDELSVGLDSIIREEAANGSGSNTFLESTDDLKQQLLRAKEQGPASEGTSNATKRLSEQNFGDKPISSGRKNYRELILSNNISVFDFRCYIFSRQMSLLLRLGNAQVSKSEFLNSRPKTAEQAKKSTDDLFIGLRANAGDDDGEDLTSLADLCQRTMSFMTSIARIMRADLVKGTADSPEEFSASLIDNFVSSWSFAVAQQILKDTVASSLPVSMFEKSTEGLNPSKLLSGGRKHDAKNPNSDQKLNPLPRRTTSLLDRRASVAGSPYGQTGQVVYDHGRYNNAGQIGRKDGDQSSGGKTGLLELAAHRAELYLVQRRILERLGKANDWTVGWAAVAAQGTGHGNLTEISLDEPSTTPNNEGEDNEKPDVAPEKHATIGVFNASLRLALSGFENFRGLYEQLSDLAVKHYFAANRSKSAEGVLGDLAAVKFETGDYAAAAMYFSRMAPVYARDKWNLVEIAMLKMHAQCLQKLHRKDEYVRVLLDLLAKSAANRKTFRTSRKRLSMFAATNAPWLNDDNLDTSGYLKELVNFSDELPYEVNVPMPRYFSDIAVMPHIDHYDAEKKDGFKVQLRFRHLLEDEILIEKARVRLVSITAGENKEITLESTEPFDLKQGLKSVWLGCNVVTFGQYIVEKITLETRKVSFVHEPTKKEETLASLGITVPSTTPPSRIPRKSRILVYPRADAFDAKLSTTRSIQIDKTKALDLECSSFGNDILKAEVRLKAASAGLRLHTGDAVVIEGNSSIFDRPSPGVLSLSKLAPREMTTIRIPYELETTHQDLNIKLEIVYHTAEGEFEFRSNCIINIELPLDVNVHDVFQETSLYSRFNISTSSHIPLDLINIKLEESAAFSVGHLPMLDPYYPVLPKEPTAFSYQIFKKEGADLSNIPESNLALVLDYRCLDDQVFQKVEGEFSEALRLSSFARFIRLLVPVLRRRLEERITPREWKRMSIRETVILGPFEEFGWQDIIDSLAEPIQTPLRDWLQVWHEQNPTIDISPPQDRAAAITAPTARRIIITVGVPRMPVVHTVSLDISSSIPTPKYTPSIAALGSPLAASLRIKHTRQWDHPSSLANLLAADPTAPVDFVYELDADPEVWLVGGQRRAHFSAVEGEELTFPISLVPLKEGCHGLPGVRVMPAARAAGAAAPELSWEVDVHSRWTKVMVVPNWKSVTVGL</sequence>
<feature type="compositionally biased region" description="Polar residues" evidence="4">
    <location>
        <begin position="374"/>
        <end position="387"/>
    </location>
</feature>
<proteinExistence type="predicted"/>
<evidence type="ECO:0000313" key="8">
    <source>
        <dbReference type="EMBL" id="KAF2084747.1"/>
    </source>
</evidence>
<feature type="compositionally biased region" description="Low complexity" evidence="4">
    <location>
        <begin position="76"/>
        <end position="90"/>
    </location>
</feature>
<dbReference type="Pfam" id="PF23274">
    <property type="entry name" value="DUF7077"/>
    <property type="match status" value="1"/>
</dbReference>
<dbReference type="GO" id="GO:0005829">
    <property type="term" value="C:cytosol"/>
    <property type="evidence" value="ECO:0007669"/>
    <property type="project" value="GOC"/>
</dbReference>
<dbReference type="GO" id="GO:0006891">
    <property type="term" value="P:intra-Golgi vesicle-mediated transport"/>
    <property type="evidence" value="ECO:0007669"/>
    <property type="project" value="TreeGrafter"/>
</dbReference>
<accession>A0A9P4HQE0</accession>
<feature type="domain" description="TRAPPC10/Trs130 N-terminal" evidence="6">
    <location>
        <begin position="103"/>
        <end position="228"/>
    </location>
</feature>
<dbReference type="Pfam" id="PF24965">
    <property type="entry name" value="TRS130_4HB"/>
    <property type="match status" value="1"/>
</dbReference>
<dbReference type="Proteomes" id="UP000799776">
    <property type="component" value="Unassembled WGS sequence"/>
</dbReference>
<evidence type="ECO:0000256" key="4">
    <source>
        <dbReference type="SAM" id="MobiDB-lite"/>
    </source>
</evidence>
<dbReference type="InterPro" id="IPR022233">
    <property type="entry name" value="TRAPPC10/Trs130_C"/>
</dbReference>
<dbReference type="InterPro" id="IPR056913">
    <property type="entry name" value="TRAPPC10/Trs130_N"/>
</dbReference>
<feature type="region of interest" description="Disordered" evidence="4">
    <location>
        <begin position="671"/>
        <end position="697"/>
    </location>
</feature>
<feature type="region of interest" description="Disordered" evidence="4">
    <location>
        <begin position="49"/>
        <end position="107"/>
    </location>
</feature>
<keyword evidence="3" id="KW-0333">Golgi apparatus</keyword>
<dbReference type="InterPro" id="IPR045126">
    <property type="entry name" value="TRAPPC10/Trs130"/>
</dbReference>
<feature type="compositionally biased region" description="Low complexity" evidence="4">
    <location>
        <begin position="184"/>
        <end position="193"/>
    </location>
</feature>
<dbReference type="OrthoDB" id="10256906at2759"/>
<evidence type="ECO:0008006" key="10">
    <source>
        <dbReference type="Google" id="ProtNLM"/>
    </source>
</evidence>
<keyword evidence="2" id="KW-0813">Transport</keyword>
<evidence type="ECO:0000259" key="5">
    <source>
        <dbReference type="Pfam" id="PF12584"/>
    </source>
</evidence>
<comment type="subcellular location">
    <subcellularLocation>
        <location evidence="1">Golgi apparatus</location>
    </subcellularLocation>
</comment>
<feature type="domain" description="TRAPPC10/Trs130 N-terminal" evidence="6">
    <location>
        <begin position="260"/>
        <end position="432"/>
    </location>
</feature>
<evidence type="ECO:0000256" key="1">
    <source>
        <dbReference type="ARBA" id="ARBA00004555"/>
    </source>
</evidence>
<dbReference type="GO" id="GO:0034498">
    <property type="term" value="P:early endosome to Golgi transport"/>
    <property type="evidence" value="ECO:0007669"/>
    <property type="project" value="TreeGrafter"/>
</dbReference>
<keyword evidence="9" id="KW-1185">Reference proteome</keyword>
<evidence type="ECO:0000256" key="2">
    <source>
        <dbReference type="ARBA" id="ARBA00022448"/>
    </source>
</evidence>
<feature type="non-terminal residue" evidence="8">
    <location>
        <position position="1"/>
    </location>
</feature>
<dbReference type="PANTHER" id="PTHR13251">
    <property type="entry name" value="EPILEPSY HOLOPROSENCEPHALY CANDIDATE 1/TMEM1"/>
    <property type="match status" value="1"/>
</dbReference>
<gene>
    <name evidence="8" type="ORF">K490DRAFT_18861</name>
</gene>
<dbReference type="GO" id="GO:1990071">
    <property type="term" value="C:TRAPPII protein complex"/>
    <property type="evidence" value="ECO:0007669"/>
    <property type="project" value="InterPro"/>
</dbReference>
<protein>
    <recommendedName>
        <fullName evidence="10">TMEM1 family protein-like protein</fullName>
    </recommendedName>
</protein>
<organism evidence="8 9">
    <name type="scientific">Saccharata proteae CBS 121410</name>
    <dbReference type="NCBI Taxonomy" id="1314787"/>
    <lineage>
        <taxon>Eukaryota</taxon>
        <taxon>Fungi</taxon>
        <taxon>Dikarya</taxon>
        <taxon>Ascomycota</taxon>
        <taxon>Pezizomycotina</taxon>
        <taxon>Dothideomycetes</taxon>
        <taxon>Dothideomycetes incertae sedis</taxon>
        <taxon>Botryosphaeriales</taxon>
        <taxon>Saccharataceae</taxon>
        <taxon>Saccharata</taxon>
    </lineage>
</organism>
<comment type="caution">
    <text evidence="8">The sequence shown here is derived from an EMBL/GenBank/DDBJ whole genome shotgun (WGS) entry which is preliminary data.</text>
</comment>
<dbReference type="PANTHER" id="PTHR13251:SF3">
    <property type="entry name" value="TRAFFICKING PROTEIN PARTICLE COMPLEX SUBUNIT 10"/>
    <property type="match status" value="1"/>
</dbReference>
<evidence type="ECO:0000259" key="7">
    <source>
        <dbReference type="Pfam" id="PF23274"/>
    </source>
</evidence>
<dbReference type="EMBL" id="ML978738">
    <property type="protein sequence ID" value="KAF2084747.1"/>
    <property type="molecule type" value="Genomic_DNA"/>
</dbReference>
<feature type="non-terminal residue" evidence="8">
    <location>
        <position position="1502"/>
    </location>
</feature>
<dbReference type="Pfam" id="PF23036">
    <property type="entry name" value="TRAPPC10_1st"/>
    <property type="match status" value="2"/>
</dbReference>
<feature type="region of interest" description="Disordered" evidence="4">
    <location>
        <begin position="177"/>
        <end position="201"/>
    </location>
</feature>
<dbReference type="InterPro" id="IPR055505">
    <property type="entry name" value="DUF7077"/>
</dbReference>
<evidence type="ECO:0000259" key="6">
    <source>
        <dbReference type="Pfam" id="PF23036"/>
    </source>
</evidence>
<feature type="region of interest" description="Disordered" evidence="4">
    <location>
        <begin position="365"/>
        <end position="391"/>
    </location>
</feature>
<feature type="domain" description="DUF7077" evidence="7">
    <location>
        <begin position="1012"/>
        <end position="1131"/>
    </location>
</feature>
<feature type="region of interest" description="Disordered" evidence="4">
    <location>
        <begin position="233"/>
        <end position="253"/>
    </location>
</feature>
<evidence type="ECO:0000313" key="9">
    <source>
        <dbReference type="Proteomes" id="UP000799776"/>
    </source>
</evidence>